<dbReference type="GO" id="GO:0055085">
    <property type="term" value="P:transmembrane transport"/>
    <property type="evidence" value="ECO:0007669"/>
    <property type="project" value="InterPro"/>
</dbReference>
<dbReference type="InterPro" id="IPR000515">
    <property type="entry name" value="MetI-like"/>
</dbReference>
<dbReference type="PANTHER" id="PTHR30193:SF44">
    <property type="entry name" value="LACTOSE TRANSPORT SYSTEM PERMEASE PROTEIN LACF"/>
    <property type="match status" value="1"/>
</dbReference>
<feature type="transmembrane region" description="Helical" evidence="7">
    <location>
        <begin position="25"/>
        <end position="47"/>
    </location>
</feature>
<dbReference type="InterPro" id="IPR035906">
    <property type="entry name" value="MetI-like_sf"/>
</dbReference>
<keyword evidence="5 7" id="KW-1133">Transmembrane helix</keyword>
<dbReference type="AlphaFoldDB" id="A0A1U7HC09"/>
<dbReference type="CDD" id="cd06261">
    <property type="entry name" value="TM_PBP2"/>
    <property type="match status" value="1"/>
</dbReference>
<evidence type="ECO:0000313" key="10">
    <source>
        <dbReference type="Proteomes" id="UP000186868"/>
    </source>
</evidence>
<dbReference type="GO" id="GO:0005886">
    <property type="term" value="C:plasma membrane"/>
    <property type="evidence" value="ECO:0007669"/>
    <property type="project" value="UniProtKB-SubCell"/>
</dbReference>
<evidence type="ECO:0000259" key="8">
    <source>
        <dbReference type="PROSITE" id="PS50928"/>
    </source>
</evidence>
<sequence>MKTIEQPISKQSRETSKHYKLKKQLTPYLFLLPALIVLGVTVFYPALQAFSLSFTRYEGFTQPPQWIGWENFQRLWTDKVFWETLKNTFLYLVGVVPILVVAPLGLAILVNRKLGGIHWFRLSFYTPVIISTIVAGIAWRALYDTNGIFNQGLKAIGFTESIRWLTSPQLALWSVMAVTIWKGLGYYMVIYLAGLQSIPAELYEAASLDGSDGWKKHWYITVPLMRPYLLLVAVISSISAMKVFEEVYIMTRGGPLNSSKTVVYYVYEQAFTASDYSYGCTIGLVLFLFIVGLSILNLNLSRHSGGERNWQL</sequence>
<gene>
    <name evidence="9" type="ORF">NIES593_16770</name>
</gene>
<feature type="transmembrane region" description="Helical" evidence="7">
    <location>
        <begin position="170"/>
        <end position="193"/>
    </location>
</feature>
<evidence type="ECO:0000256" key="4">
    <source>
        <dbReference type="ARBA" id="ARBA00022692"/>
    </source>
</evidence>
<feature type="transmembrane region" description="Helical" evidence="7">
    <location>
        <begin position="224"/>
        <end position="244"/>
    </location>
</feature>
<dbReference type="InterPro" id="IPR051393">
    <property type="entry name" value="ABC_transporter_permease"/>
</dbReference>
<feature type="domain" description="ABC transmembrane type-1" evidence="8">
    <location>
        <begin position="85"/>
        <end position="297"/>
    </location>
</feature>
<evidence type="ECO:0000256" key="6">
    <source>
        <dbReference type="ARBA" id="ARBA00023136"/>
    </source>
</evidence>
<organism evidence="9 10">
    <name type="scientific">Hydrococcus rivularis NIES-593</name>
    <dbReference type="NCBI Taxonomy" id="1921803"/>
    <lineage>
        <taxon>Bacteria</taxon>
        <taxon>Bacillati</taxon>
        <taxon>Cyanobacteriota</taxon>
        <taxon>Cyanophyceae</taxon>
        <taxon>Pleurocapsales</taxon>
        <taxon>Hydrococcaceae</taxon>
        <taxon>Hydrococcus</taxon>
    </lineage>
</organism>
<evidence type="ECO:0000256" key="5">
    <source>
        <dbReference type="ARBA" id="ARBA00022989"/>
    </source>
</evidence>
<dbReference type="RefSeq" id="WP_073600682.1">
    <property type="nucleotide sequence ID" value="NZ_MRCB01000023.1"/>
</dbReference>
<comment type="caution">
    <text evidence="9">The sequence shown here is derived from an EMBL/GenBank/DDBJ whole genome shotgun (WGS) entry which is preliminary data.</text>
</comment>
<dbReference type="EMBL" id="MRCB01000023">
    <property type="protein sequence ID" value="OKH21081.1"/>
    <property type="molecule type" value="Genomic_DNA"/>
</dbReference>
<dbReference type="SUPFAM" id="SSF161098">
    <property type="entry name" value="MetI-like"/>
    <property type="match status" value="1"/>
</dbReference>
<reference evidence="9 10" key="1">
    <citation type="submission" date="2016-11" db="EMBL/GenBank/DDBJ databases">
        <title>Draft Genome Sequences of Nine Cyanobacterial Strains from Diverse Habitats.</title>
        <authorList>
            <person name="Zhu T."/>
            <person name="Hou S."/>
            <person name="Lu X."/>
            <person name="Hess W.R."/>
        </authorList>
    </citation>
    <scope>NUCLEOTIDE SEQUENCE [LARGE SCALE GENOMIC DNA]</scope>
    <source>
        <strain evidence="9 10">NIES-593</strain>
    </source>
</reference>
<keyword evidence="10" id="KW-1185">Reference proteome</keyword>
<dbReference type="PROSITE" id="PS50928">
    <property type="entry name" value="ABC_TM1"/>
    <property type="match status" value="1"/>
</dbReference>
<evidence type="ECO:0000256" key="7">
    <source>
        <dbReference type="RuleBase" id="RU363032"/>
    </source>
</evidence>
<keyword evidence="4 7" id="KW-0812">Transmembrane</keyword>
<name>A0A1U7HC09_9CYAN</name>
<dbReference type="Gene3D" id="1.10.3720.10">
    <property type="entry name" value="MetI-like"/>
    <property type="match status" value="1"/>
</dbReference>
<dbReference type="Pfam" id="PF00528">
    <property type="entry name" value="BPD_transp_1"/>
    <property type="match status" value="1"/>
</dbReference>
<dbReference type="PANTHER" id="PTHR30193">
    <property type="entry name" value="ABC TRANSPORTER PERMEASE PROTEIN"/>
    <property type="match status" value="1"/>
</dbReference>
<feature type="transmembrane region" description="Helical" evidence="7">
    <location>
        <begin position="122"/>
        <end position="142"/>
    </location>
</feature>
<comment type="subcellular location">
    <subcellularLocation>
        <location evidence="1 7">Cell membrane</location>
        <topology evidence="1 7">Multi-pass membrane protein</topology>
    </subcellularLocation>
</comment>
<dbReference type="OrthoDB" id="9809173at2"/>
<evidence type="ECO:0000256" key="2">
    <source>
        <dbReference type="ARBA" id="ARBA00022448"/>
    </source>
</evidence>
<dbReference type="Proteomes" id="UP000186868">
    <property type="component" value="Unassembled WGS sequence"/>
</dbReference>
<evidence type="ECO:0000313" key="9">
    <source>
        <dbReference type="EMBL" id="OKH21081.1"/>
    </source>
</evidence>
<evidence type="ECO:0000256" key="1">
    <source>
        <dbReference type="ARBA" id="ARBA00004651"/>
    </source>
</evidence>
<proteinExistence type="inferred from homology"/>
<accession>A0A1U7HC09</accession>
<feature type="transmembrane region" description="Helical" evidence="7">
    <location>
        <begin position="89"/>
        <end position="110"/>
    </location>
</feature>
<feature type="transmembrane region" description="Helical" evidence="7">
    <location>
        <begin position="276"/>
        <end position="298"/>
    </location>
</feature>
<keyword evidence="2 7" id="KW-0813">Transport</keyword>
<dbReference type="STRING" id="1921803.NIES593_16770"/>
<keyword evidence="3" id="KW-1003">Cell membrane</keyword>
<evidence type="ECO:0000256" key="3">
    <source>
        <dbReference type="ARBA" id="ARBA00022475"/>
    </source>
</evidence>
<comment type="similarity">
    <text evidence="7">Belongs to the binding-protein-dependent transport system permease family.</text>
</comment>
<protein>
    <submittedName>
        <fullName evidence="9">Lactose ABC transporter permease</fullName>
    </submittedName>
</protein>
<keyword evidence="6 7" id="KW-0472">Membrane</keyword>